<evidence type="ECO:0000256" key="7">
    <source>
        <dbReference type="SAM" id="Phobius"/>
    </source>
</evidence>
<evidence type="ECO:0000256" key="3">
    <source>
        <dbReference type="ARBA" id="ARBA00022692"/>
    </source>
</evidence>
<keyword evidence="5 7" id="KW-0472">Membrane</keyword>
<sequence>MILTALVLPAAVAAWLLTAGRGLTHRAANLTAAATSVLTLVAVAVAVVLRPEVDRSWVPSLGLRWHLGVDGISAPLLLLTALLGVAVVLHTRERPPVGGTSAAFHACLLLVELGALATFFARDAVLFFVAFEVVLVPMWVLITRFGDAHRPAARADAGARFVLYTAFGSTLMLVGILALVTRSGTADLGVLAQDAGRGLSPTTQLVVAALLVTGLAVKVPVFPLHTWLPAAHTTAPTAGSVLLAAVLLKMGTYGLVRLPLATVPDGFARVAPVLAVLGAVGIIWGGLCCLVERDLKRLVAYSSVAHMGFVAIGLASGTRTGLQAALFANVAHGVVSALLFVVVGGLKERWGSADLDTARAALREVAPRLGFALITGLAASLGLPGLAGFWGEFLSVYAAWRPAGDRPVTLFHGVAVVAALGTVLAAAYALRVARTVWAGERTSPPIQDSRGSEWDVVVVLVLATLLLGVLPGPLLALTRDTVSMLVGAAP</sequence>
<evidence type="ECO:0000313" key="9">
    <source>
        <dbReference type="EMBL" id="XBO42214.1"/>
    </source>
</evidence>
<feature type="transmembrane region" description="Helical" evidence="7">
    <location>
        <begin position="369"/>
        <end position="390"/>
    </location>
</feature>
<dbReference type="PANTHER" id="PTHR43507:SF1">
    <property type="entry name" value="NADH-UBIQUINONE OXIDOREDUCTASE CHAIN 4"/>
    <property type="match status" value="1"/>
</dbReference>
<accession>A0AAU7JQ25</accession>
<dbReference type="InterPro" id="IPR003918">
    <property type="entry name" value="NADH_UbQ_OxRdtase"/>
</dbReference>
<evidence type="ECO:0000256" key="5">
    <source>
        <dbReference type="ARBA" id="ARBA00023136"/>
    </source>
</evidence>
<keyword evidence="9" id="KW-0560">Oxidoreductase</keyword>
<dbReference type="GO" id="GO:0048039">
    <property type="term" value="F:ubiquinone binding"/>
    <property type="evidence" value="ECO:0007669"/>
    <property type="project" value="TreeGrafter"/>
</dbReference>
<keyword evidence="4 7" id="KW-1133">Transmembrane helix</keyword>
<dbReference type="PANTHER" id="PTHR43507">
    <property type="entry name" value="NADH-UBIQUINONE OXIDOREDUCTASE CHAIN 4"/>
    <property type="match status" value="1"/>
</dbReference>
<dbReference type="PRINTS" id="PR01437">
    <property type="entry name" value="NUOXDRDTASE4"/>
</dbReference>
<feature type="transmembrane region" description="Helical" evidence="7">
    <location>
        <begin position="240"/>
        <end position="258"/>
    </location>
</feature>
<feature type="transmembrane region" description="Helical" evidence="7">
    <location>
        <begin position="270"/>
        <end position="291"/>
    </location>
</feature>
<comment type="subcellular location">
    <subcellularLocation>
        <location evidence="1">Endomembrane system</location>
        <topology evidence="1">Multi-pass membrane protein</topology>
    </subcellularLocation>
    <subcellularLocation>
        <location evidence="6">Membrane</location>
        <topology evidence="6">Multi-pass membrane protein</topology>
    </subcellularLocation>
</comment>
<evidence type="ECO:0000256" key="2">
    <source>
        <dbReference type="ARBA" id="ARBA00009025"/>
    </source>
</evidence>
<feature type="domain" description="NADH:quinone oxidoreductase/Mrp antiporter transmembrane" evidence="8">
    <location>
        <begin position="121"/>
        <end position="401"/>
    </location>
</feature>
<dbReference type="GO" id="GO:0008137">
    <property type="term" value="F:NADH dehydrogenase (ubiquinone) activity"/>
    <property type="evidence" value="ECO:0007669"/>
    <property type="project" value="InterPro"/>
</dbReference>
<dbReference type="InterPro" id="IPR010227">
    <property type="entry name" value="NADH_Q_OxRdtase_chainM/4"/>
</dbReference>
<dbReference type="RefSeq" id="WP_406829625.1">
    <property type="nucleotide sequence ID" value="NZ_CP157483.1"/>
</dbReference>
<dbReference type="Pfam" id="PF00361">
    <property type="entry name" value="Proton_antipo_M"/>
    <property type="match status" value="1"/>
</dbReference>
<dbReference type="GO" id="GO:0012505">
    <property type="term" value="C:endomembrane system"/>
    <property type="evidence" value="ECO:0007669"/>
    <property type="project" value="UniProtKB-SubCell"/>
</dbReference>
<evidence type="ECO:0000256" key="1">
    <source>
        <dbReference type="ARBA" id="ARBA00004127"/>
    </source>
</evidence>
<protein>
    <submittedName>
        <fullName evidence="9">NADH-quinone oxidoreductase subunit M</fullName>
        <ecNumber evidence="9">1.6.5.-</ecNumber>
    </submittedName>
</protein>
<reference evidence="9" key="1">
    <citation type="submission" date="2024-05" db="EMBL/GenBank/DDBJ databases">
        <authorList>
            <person name="Kim S."/>
            <person name="Heo J."/>
            <person name="Choi H."/>
            <person name="Choi Y."/>
            <person name="Kwon S.-W."/>
            <person name="Kim Y."/>
        </authorList>
    </citation>
    <scope>NUCLEOTIDE SEQUENCE</scope>
    <source>
        <strain evidence="9">KACC 23699</strain>
    </source>
</reference>
<keyword evidence="3 6" id="KW-0812">Transmembrane</keyword>
<feature type="transmembrane region" description="Helical" evidence="7">
    <location>
        <begin position="102"/>
        <end position="120"/>
    </location>
</feature>
<evidence type="ECO:0000259" key="8">
    <source>
        <dbReference type="Pfam" id="PF00361"/>
    </source>
</evidence>
<feature type="transmembrane region" description="Helical" evidence="7">
    <location>
        <begin position="157"/>
        <end position="180"/>
    </location>
</feature>
<dbReference type="AlphaFoldDB" id="A0AAU7JQ25"/>
<dbReference type="GO" id="GO:0015990">
    <property type="term" value="P:electron transport coupled proton transport"/>
    <property type="evidence" value="ECO:0007669"/>
    <property type="project" value="TreeGrafter"/>
</dbReference>
<feature type="transmembrane region" description="Helical" evidence="7">
    <location>
        <begin position="205"/>
        <end position="228"/>
    </location>
</feature>
<feature type="transmembrane region" description="Helical" evidence="7">
    <location>
        <begin position="30"/>
        <end position="51"/>
    </location>
</feature>
<evidence type="ECO:0000256" key="4">
    <source>
        <dbReference type="ARBA" id="ARBA00022989"/>
    </source>
</evidence>
<dbReference type="GO" id="GO:0003954">
    <property type="term" value="F:NADH dehydrogenase activity"/>
    <property type="evidence" value="ECO:0007669"/>
    <property type="project" value="TreeGrafter"/>
</dbReference>
<gene>
    <name evidence="9" type="ORF">ABEG17_11515</name>
</gene>
<feature type="transmembrane region" description="Helical" evidence="7">
    <location>
        <begin position="298"/>
        <end position="318"/>
    </location>
</feature>
<feature type="transmembrane region" description="Helical" evidence="7">
    <location>
        <begin position="6"/>
        <end position="23"/>
    </location>
</feature>
<dbReference type="EC" id="1.6.5.-" evidence="9"/>
<feature type="transmembrane region" description="Helical" evidence="7">
    <location>
        <begin position="410"/>
        <end position="433"/>
    </location>
</feature>
<dbReference type="GO" id="GO:0042773">
    <property type="term" value="P:ATP synthesis coupled electron transport"/>
    <property type="evidence" value="ECO:0007669"/>
    <property type="project" value="InterPro"/>
</dbReference>
<dbReference type="GO" id="GO:0016020">
    <property type="term" value="C:membrane"/>
    <property type="evidence" value="ECO:0007669"/>
    <property type="project" value="UniProtKB-SubCell"/>
</dbReference>
<feature type="transmembrane region" description="Helical" evidence="7">
    <location>
        <begin position="71"/>
        <end position="90"/>
    </location>
</feature>
<name>A0AAU7JQ25_9MICO</name>
<dbReference type="InterPro" id="IPR001750">
    <property type="entry name" value="ND/Mrp_TM"/>
</dbReference>
<dbReference type="EMBL" id="CP157483">
    <property type="protein sequence ID" value="XBO42214.1"/>
    <property type="molecule type" value="Genomic_DNA"/>
</dbReference>
<proteinExistence type="inferred from homology"/>
<feature type="transmembrane region" description="Helical" evidence="7">
    <location>
        <begin position="126"/>
        <end position="145"/>
    </location>
</feature>
<dbReference type="NCBIfam" id="TIGR01972">
    <property type="entry name" value="NDH_I_M"/>
    <property type="match status" value="1"/>
</dbReference>
<feature type="transmembrane region" description="Helical" evidence="7">
    <location>
        <begin position="454"/>
        <end position="476"/>
    </location>
</feature>
<feature type="transmembrane region" description="Helical" evidence="7">
    <location>
        <begin position="324"/>
        <end position="346"/>
    </location>
</feature>
<evidence type="ECO:0000256" key="6">
    <source>
        <dbReference type="RuleBase" id="RU000320"/>
    </source>
</evidence>
<comment type="similarity">
    <text evidence="2">Belongs to the complex I subunit 4 family.</text>
</comment>
<organism evidence="9">
    <name type="scientific">Pedococcus sp. KACC 23699</name>
    <dbReference type="NCBI Taxonomy" id="3149228"/>
    <lineage>
        <taxon>Bacteria</taxon>
        <taxon>Bacillati</taxon>
        <taxon>Actinomycetota</taxon>
        <taxon>Actinomycetes</taxon>
        <taxon>Micrococcales</taxon>
        <taxon>Intrasporangiaceae</taxon>
        <taxon>Pedococcus</taxon>
    </lineage>
</organism>